<reference evidence="1" key="2">
    <citation type="submission" date="2020-06" db="EMBL/GenBank/DDBJ databases">
        <title>Helianthus annuus Genome sequencing and assembly Release 2.</title>
        <authorList>
            <person name="Gouzy J."/>
            <person name="Langlade N."/>
            <person name="Munos S."/>
        </authorList>
    </citation>
    <scope>NUCLEOTIDE SEQUENCE</scope>
    <source>
        <tissue evidence="1">Leaves</tissue>
    </source>
</reference>
<dbReference type="EMBL" id="MNCJ02000319">
    <property type="protein sequence ID" value="KAF5810030.1"/>
    <property type="molecule type" value="Genomic_DNA"/>
</dbReference>
<sequence length="64" mass="7237">MLETITFPRRSLESTSPNEFVLFETLDHDQPKLQGLPTPQGVVVIKNNSIIMVIKQVSPVFEVK</sequence>
<keyword evidence="2" id="KW-1185">Reference proteome</keyword>
<evidence type="ECO:0000313" key="1">
    <source>
        <dbReference type="EMBL" id="KAF5810030.1"/>
    </source>
</evidence>
<reference evidence="1" key="1">
    <citation type="journal article" date="2017" name="Nature">
        <title>The sunflower genome provides insights into oil metabolism, flowering and Asterid evolution.</title>
        <authorList>
            <person name="Badouin H."/>
            <person name="Gouzy J."/>
            <person name="Grassa C.J."/>
            <person name="Murat F."/>
            <person name="Staton S.E."/>
            <person name="Cottret L."/>
            <person name="Lelandais-Briere C."/>
            <person name="Owens G.L."/>
            <person name="Carrere S."/>
            <person name="Mayjonade B."/>
            <person name="Legrand L."/>
            <person name="Gill N."/>
            <person name="Kane N.C."/>
            <person name="Bowers J.E."/>
            <person name="Hubner S."/>
            <person name="Bellec A."/>
            <person name="Berard A."/>
            <person name="Berges H."/>
            <person name="Blanchet N."/>
            <person name="Boniface M.C."/>
            <person name="Brunel D."/>
            <person name="Catrice O."/>
            <person name="Chaidir N."/>
            <person name="Claudel C."/>
            <person name="Donnadieu C."/>
            <person name="Faraut T."/>
            <person name="Fievet G."/>
            <person name="Helmstetter N."/>
            <person name="King M."/>
            <person name="Knapp S.J."/>
            <person name="Lai Z."/>
            <person name="Le Paslier M.C."/>
            <person name="Lippi Y."/>
            <person name="Lorenzon L."/>
            <person name="Mandel J.R."/>
            <person name="Marage G."/>
            <person name="Marchand G."/>
            <person name="Marquand E."/>
            <person name="Bret-Mestries E."/>
            <person name="Morien E."/>
            <person name="Nambeesan S."/>
            <person name="Nguyen T."/>
            <person name="Pegot-Espagnet P."/>
            <person name="Pouilly N."/>
            <person name="Raftis F."/>
            <person name="Sallet E."/>
            <person name="Schiex T."/>
            <person name="Thomas J."/>
            <person name="Vandecasteele C."/>
            <person name="Vares D."/>
            <person name="Vear F."/>
            <person name="Vautrin S."/>
            <person name="Crespi M."/>
            <person name="Mangin B."/>
            <person name="Burke J.M."/>
            <person name="Salse J."/>
            <person name="Munos S."/>
            <person name="Vincourt P."/>
            <person name="Rieseberg L.H."/>
            <person name="Langlade N.B."/>
        </authorList>
    </citation>
    <scope>NUCLEOTIDE SEQUENCE</scope>
    <source>
        <tissue evidence="1">Leaves</tissue>
    </source>
</reference>
<dbReference type="Proteomes" id="UP000215914">
    <property type="component" value="Unassembled WGS sequence"/>
</dbReference>
<name>A0A9K3J787_HELAN</name>
<proteinExistence type="predicted"/>
<dbReference type="Gramene" id="mRNA:HanXRQr2_Chr04g0164531">
    <property type="protein sequence ID" value="CDS:HanXRQr2_Chr04g0164531.1"/>
    <property type="gene ID" value="HanXRQr2_Chr04g0164531"/>
</dbReference>
<organism evidence="1 2">
    <name type="scientific">Helianthus annuus</name>
    <name type="common">Common sunflower</name>
    <dbReference type="NCBI Taxonomy" id="4232"/>
    <lineage>
        <taxon>Eukaryota</taxon>
        <taxon>Viridiplantae</taxon>
        <taxon>Streptophyta</taxon>
        <taxon>Embryophyta</taxon>
        <taxon>Tracheophyta</taxon>
        <taxon>Spermatophyta</taxon>
        <taxon>Magnoliopsida</taxon>
        <taxon>eudicotyledons</taxon>
        <taxon>Gunneridae</taxon>
        <taxon>Pentapetalae</taxon>
        <taxon>asterids</taxon>
        <taxon>campanulids</taxon>
        <taxon>Asterales</taxon>
        <taxon>Asteraceae</taxon>
        <taxon>Asteroideae</taxon>
        <taxon>Heliantheae alliance</taxon>
        <taxon>Heliantheae</taxon>
        <taxon>Helianthus</taxon>
    </lineage>
</organism>
<accession>A0A9K3J787</accession>
<gene>
    <name evidence="1" type="ORF">HanXRQr2_Chr04g0164531</name>
</gene>
<evidence type="ECO:0000313" key="2">
    <source>
        <dbReference type="Proteomes" id="UP000215914"/>
    </source>
</evidence>
<dbReference type="AlphaFoldDB" id="A0A9K3J787"/>
<protein>
    <submittedName>
        <fullName evidence="1">Uncharacterized protein</fullName>
    </submittedName>
</protein>
<comment type="caution">
    <text evidence="1">The sequence shown here is derived from an EMBL/GenBank/DDBJ whole genome shotgun (WGS) entry which is preliminary data.</text>
</comment>